<dbReference type="GO" id="GO:0006260">
    <property type="term" value="P:DNA replication"/>
    <property type="evidence" value="ECO:0007669"/>
    <property type="project" value="UniProtKB-KW"/>
</dbReference>
<dbReference type="GO" id="GO:0008170">
    <property type="term" value="F:N-methyltransferase activity"/>
    <property type="evidence" value="ECO:0007669"/>
    <property type="project" value="InterPro"/>
</dbReference>
<dbReference type="Pfam" id="PF18755">
    <property type="entry name" value="RAMA"/>
    <property type="match status" value="1"/>
</dbReference>
<dbReference type="PANTHER" id="PTHR13370">
    <property type="entry name" value="RNA METHYLASE-RELATED"/>
    <property type="match status" value="1"/>
</dbReference>
<dbReference type="Proteomes" id="UP000572953">
    <property type="component" value="Unassembled WGS sequence"/>
</dbReference>
<dbReference type="EMBL" id="RGGN01000086">
    <property type="protein sequence ID" value="NCU63003.1"/>
    <property type="molecule type" value="Genomic_DNA"/>
</dbReference>
<feature type="domain" description="RAMA" evidence="10">
    <location>
        <begin position="261"/>
        <end position="355"/>
    </location>
</feature>
<evidence type="ECO:0000256" key="8">
    <source>
        <dbReference type="RuleBase" id="RU362026"/>
    </source>
</evidence>
<evidence type="ECO:0000256" key="4">
    <source>
        <dbReference type="ARBA" id="ARBA00022691"/>
    </source>
</evidence>
<dbReference type="PANTHER" id="PTHR13370:SF3">
    <property type="entry name" value="TRNA (GUANINE(10)-N2)-METHYLTRANSFERASE HOMOLOG"/>
    <property type="match status" value="1"/>
</dbReference>
<keyword evidence="5" id="KW-0235">DNA replication</keyword>
<comment type="similarity">
    <text evidence="1 8">Belongs to the N(4)/N(6)-methyltransferase family.</text>
</comment>
<comment type="catalytic activity">
    <reaction evidence="7">
        <text>a 2'-deoxyadenosine in DNA + S-adenosyl-L-methionine = an N(6)-methyl-2'-deoxyadenosine in DNA + S-adenosyl-L-homocysteine + H(+)</text>
        <dbReference type="Rhea" id="RHEA:15197"/>
        <dbReference type="Rhea" id="RHEA-COMP:12418"/>
        <dbReference type="Rhea" id="RHEA-COMP:12419"/>
        <dbReference type="ChEBI" id="CHEBI:15378"/>
        <dbReference type="ChEBI" id="CHEBI:57856"/>
        <dbReference type="ChEBI" id="CHEBI:59789"/>
        <dbReference type="ChEBI" id="CHEBI:90615"/>
        <dbReference type="ChEBI" id="CHEBI:90616"/>
        <dbReference type="EC" id="2.1.1.72"/>
    </reaction>
</comment>
<protein>
    <recommendedName>
        <fullName evidence="8">Methyltransferase</fullName>
        <ecNumber evidence="8">2.1.1.-</ecNumber>
    </recommendedName>
</protein>
<keyword evidence="4" id="KW-0949">S-adenosyl-L-methionine</keyword>
<keyword evidence="3 12" id="KW-0808">Transferase</keyword>
<evidence type="ECO:0000256" key="1">
    <source>
        <dbReference type="ARBA" id="ARBA00006594"/>
    </source>
</evidence>
<proteinExistence type="inferred from homology"/>
<keyword evidence="2 12" id="KW-0489">Methyltransferase</keyword>
<dbReference type="GO" id="GO:0003677">
    <property type="term" value="F:DNA binding"/>
    <property type="evidence" value="ECO:0007669"/>
    <property type="project" value="UniProtKB-KW"/>
</dbReference>
<dbReference type="InterPro" id="IPR002052">
    <property type="entry name" value="DNA_methylase_N6_adenine_CS"/>
</dbReference>
<evidence type="ECO:0000256" key="5">
    <source>
        <dbReference type="ARBA" id="ARBA00022705"/>
    </source>
</evidence>
<evidence type="ECO:0000256" key="7">
    <source>
        <dbReference type="ARBA" id="ARBA00047942"/>
    </source>
</evidence>
<dbReference type="InterPro" id="IPR040843">
    <property type="entry name" value="RAMA"/>
</dbReference>
<evidence type="ECO:0000313" key="11">
    <source>
        <dbReference type="EMBL" id="NCU53317.1"/>
    </source>
</evidence>
<dbReference type="Proteomes" id="UP000747791">
    <property type="component" value="Unassembled WGS sequence"/>
</dbReference>
<evidence type="ECO:0000259" key="9">
    <source>
        <dbReference type="Pfam" id="PF01555"/>
    </source>
</evidence>
<feature type="domain" description="DNA methylase N-4/N-6" evidence="9">
    <location>
        <begin position="26"/>
        <end position="246"/>
    </location>
</feature>
<evidence type="ECO:0000256" key="3">
    <source>
        <dbReference type="ARBA" id="ARBA00022679"/>
    </source>
</evidence>
<dbReference type="PRINTS" id="PR00508">
    <property type="entry name" value="S21N4MTFRASE"/>
</dbReference>
<dbReference type="InterPro" id="IPR002941">
    <property type="entry name" value="DNA_methylase_N4/N6"/>
</dbReference>
<name>A0A845S5H6_9PROT</name>
<dbReference type="GO" id="GO:0009007">
    <property type="term" value="F:site-specific DNA-methyltransferase (adenine-specific) activity"/>
    <property type="evidence" value="ECO:0007669"/>
    <property type="project" value="UniProtKB-EC"/>
</dbReference>
<dbReference type="Gene3D" id="3.40.50.150">
    <property type="entry name" value="Vaccinia Virus protein VP39"/>
    <property type="match status" value="1"/>
</dbReference>
<comment type="caution">
    <text evidence="12">The sequence shown here is derived from an EMBL/GenBank/DDBJ whole genome shotgun (WGS) entry which is preliminary data.</text>
</comment>
<dbReference type="InterPro" id="IPR001091">
    <property type="entry name" value="RM_Methyltransferase"/>
</dbReference>
<organism evidence="12 13">
    <name type="scientific">Candidatus Fonsibacter lacus</name>
    <dbReference type="NCBI Taxonomy" id="2576439"/>
    <lineage>
        <taxon>Bacteria</taxon>
        <taxon>Pseudomonadati</taxon>
        <taxon>Pseudomonadota</taxon>
        <taxon>Alphaproteobacteria</taxon>
        <taxon>Candidatus Pelagibacterales</taxon>
        <taxon>Candidatus Pelagibacterales incertae sedis</taxon>
        <taxon>Candidatus Fonsibacter</taxon>
    </lineage>
</organism>
<dbReference type="SUPFAM" id="SSF53335">
    <property type="entry name" value="S-adenosyl-L-methionine-dependent methyltransferases"/>
    <property type="match status" value="1"/>
</dbReference>
<dbReference type="PROSITE" id="PS00092">
    <property type="entry name" value="N6_MTASE"/>
    <property type="match status" value="1"/>
</dbReference>
<evidence type="ECO:0000256" key="2">
    <source>
        <dbReference type="ARBA" id="ARBA00022603"/>
    </source>
</evidence>
<sequence length="356" mass="41387">MTINKDTIVLGDSLKELKKIPDQTFDCIFADPPYNLQLQNNLERPDYSKVKAVNDDWDKFDNLKKYDEFSISWINECKRVLKPNGTIWVIGTYHNIFRLGKVIQDKDFWILNDIIWNKKNPMPNFKGTRFTNAHETLIWAAKSKNSKYTFNYKSLKCFNDDKQMRSDWELALCTGNERIKNEEGNKVHSTQKPEGLLYRIILSSTKKNDFILDPFFGTGTTGAVAKKLGRNYYGIESNKQYFQTAEARIRKIKKIDESYLKTIENKRNEKRIPFGYLIESGIIEPGLKLFDAKNKIQAHVMADGSIVYKDITGSIHSVGAKAQGTESCNGWSFWHIKMENKLYPLDHLREKIRKNN</sequence>
<dbReference type="EMBL" id="RGOB01000095">
    <property type="protein sequence ID" value="NCU53317.1"/>
    <property type="molecule type" value="Genomic_DNA"/>
</dbReference>
<reference evidence="12 13" key="1">
    <citation type="submission" date="2018-10" db="EMBL/GenBank/DDBJ databases">
        <title>Iterative Subtractive Binning of Freshwater Chronoseries Metagenomes Recovers Nearly Complete Genomes from over Four Hundred Novel Species.</title>
        <authorList>
            <person name="Rodriguez-R L.M."/>
            <person name="Tsementzi D."/>
            <person name="Luo C."/>
            <person name="Konstantinidis K.T."/>
        </authorList>
    </citation>
    <scope>NUCLEOTIDE SEQUENCE [LARGE SCALE GENOMIC DNA]</scope>
    <source>
        <strain evidence="12">WB7_2B_003</strain>
        <strain evidence="11">WB8_2A_004</strain>
    </source>
</reference>
<dbReference type="AlphaFoldDB" id="A0A845S5H6"/>
<evidence type="ECO:0000259" key="10">
    <source>
        <dbReference type="Pfam" id="PF18755"/>
    </source>
</evidence>
<evidence type="ECO:0000313" key="12">
    <source>
        <dbReference type="EMBL" id="NCU63003.1"/>
    </source>
</evidence>
<dbReference type="InterPro" id="IPR029063">
    <property type="entry name" value="SAM-dependent_MTases_sf"/>
</dbReference>
<dbReference type="Pfam" id="PF01555">
    <property type="entry name" value="N6_N4_Mtase"/>
    <property type="match status" value="1"/>
</dbReference>
<dbReference type="GO" id="GO:0005737">
    <property type="term" value="C:cytoplasm"/>
    <property type="evidence" value="ECO:0007669"/>
    <property type="project" value="TreeGrafter"/>
</dbReference>
<gene>
    <name evidence="12" type="ORF">EBV78_02790</name>
    <name evidence="11" type="ORF">EBX74_03335</name>
</gene>
<evidence type="ECO:0000256" key="6">
    <source>
        <dbReference type="ARBA" id="ARBA00023125"/>
    </source>
</evidence>
<evidence type="ECO:0000313" key="13">
    <source>
        <dbReference type="Proteomes" id="UP000572953"/>
    </source>
</evidence>
<accession>A0A845S5H6</accession>
<dbReference type="EC" id="2.1.1.-" evidence="8"/>
<dbReference type="GO" id="GO:0032259">
    <property type="term" value="P:methylation"/>
    <property type="evidence" value="ECO:0007669"/>
    <property type="project" value="UniProtKB-KW"/>
</dbReference>
<keyword evidence="6" id="KW-0238">DNA-binding</keyword>